<name>A0A1H3R695_9FIRM</name>
<evidence type="ECO:0000256" key="6">
    <source>
        <dbReference type="ARBA" id="ARBA00023136"/>
    </source>
</evidence>
<keyword evidence="6 7" id="KW-0472">Membrane</keyword>
<proteinExistence type="inferred from homology"/>
<dbReference type="SUPFAM" id="SSF144091">
    <property type="entry name" value="Rhomboid-like"/>
    <property type="match status" value="1"/>
</dbReference>
<reference evidence="9 10" key="1">
    <citation type="submission" date="2016-10" db="EMBL/GenBank/DDBJ databases">
        <authorList>
            <person name="de Groot N.N."/>
        </authorList>
    </citation>
    <scope>NUCLEOTIDE SEQUENCE [LARGE SCALE GENOMIC DNA]</scope>
    <source>
        <strain evidence="9 10">DSM 21650</strain>
    </source>
</reference>
<gene>
    <name evidence="9" type="ORF">SAMN05660462_02226</name>
</gene>
<dbReference type="InterPro" id="IPR022764">
    <property type="entry name" value="Peptidase_S54_rhomboid_dom"/>
</dbReference>
<comment type="similarity">
    <text evidence="2">Belongs to the peptidase S54 family.</text>
</comment>
<evidence type="ECO:0000256" key="1">
    <source>
        <dbReference type="ARBA" id="ARBA00004141"/>
    </source>
</evidence>
<evidence type="ECO:0000313" key="10">
    <source>
        <dbReference type="Proteomes" id="UP000198625"/>
    </source>
</evidence>
<dbReference type="InterPro" id="IPR035952">
    <property type="entry name" value="Rhomboid-like_sf"/>
</dbReference>
<comment type="subcellular location">
    <subcellularLocation>
        <location evidence="1">Membrane</location>
        <topology evidence="1">Multi-pass membrane protein</topology>
    </subcellularLocation>
</comment>
<dbReference type="GO" id="GO:0006508">
    <property type="term" value="P:proteolysis"/>
    <property type="evidence" value="ECO:0007669"/>
    <property type="project" value="UniProtKB-KW"/>
</dbReference>
<keyword evidence="5 7" id="KW-1133">Transmembrane helix</keyword>
<dbReference type="SUPFAM" id="SSF48452">
    <property type="entry name" value="TPR-like"/>
    <property type="match status" value="1"/>
</dbReference>
<evidence type="ECO:0000256" key="5">
    <source>
        <dbReference type="ARBA" id="ARBA00022989"/>
    </source>
</evidence>
<dbReference type="RefSeq" id="WP_091731183.1">
    <property type="nucleotide sequence ID" value="NZ_FNQE01000025.1"/>
</dbReference>
<feature type="domain" description="Peptidase S54 rhomboid" evidence="8">
    <location>
        <begin position="83"/>
        <end position="217"/>
    </location>
</feature>
<keyword evidence="3 7" id="KW-0812">Transmembrane</keyword>
<feature type="transmembrane region" description="Helical" evidence="7">
    <location>
        <begin position="200"/>
        <end position="218"/>
    </location>
</feature>
<evidence type="ECO:0000256" key="4">
    <source>
        <dbReference type="ARBA" id="ARBA00022801"/>
    </source>
</evidence>
<organism evidence="9 10">
    <name type="scientific">Proteiniborus ethanoligenes</name>
    <dbReference type="NCBI Taxonomy" id="415015"/>
    <lineage>
        <taxon>Bacteria</taxon>
        <taxon>Bacillati</taxon>
        <taxon>Bacillota</taxon>
        <taxon>Clostridia</taxon>
        <taxon>Eubacteriales</taxon>
        <taxon>Proteiniborus</taxon>
    </lineage>
</organism>
<protein>
    <submittedName>
        <fullName evidence="9">Rhomboid protease GluP</fullName>
    </submittedName>
</protein>
<dbReference type="Gene3D" id="1.25.40.10">
    <property type="entry name" value="Tetratricopeptide repeat domain"/>
    <property type="match status" value="1"/>
</dbReference>
<feature type="transmembrane region" description="Helical" evidence="7">
    <location>
        <begin position="39"/>
        <end position="58"/>
    </location>
</feature>
<feature type="transmembrane region" description="Helical" evidence="7">
    <location>
        <begin position="176"/>
        <end position="194"/>
    </location>
</feature>
<dbReference type="Gene3D" id="1.20.1540.10">
    <property type="entry name" value="Rhomboid-like"/>
    <property type="match status" value="1"/>
</dbReference>
<feature type="transmembrane region" description="Helical" evidence="7">
    <location>
        <begin position="149"/>
        <end position="167"/>
    </location>
</feature>
<dbReference type="Pfam" id="PF01694">
    <property type="entry name" value="Rhomboid"/>
    <property type="match status" value="1"/>
</dbReference>
<keyword evidence="9" id="KW-0645">Protease</keyword>
<dbReference type="PANTHER" id="PTHR43731">
    <property type="entry name" value="RHOMBOID PROTEASE"/>
    <property type="match status" value="1"/>
</dbReference>
<dbReference type="Proteomes" id="UP000198625">
    <property type="component" value="Unassembled WGS sequence"/>
</dbReference>
<dbReference type="OrthoDB" id="9813074at2"/>
<dbReference type="InterPro" id="IPR011990">
    <property type="entry name" value="TPR-like_helical_dom_sf"/>
</dbReference>
<dbReference type="STRING" id="415015.SAMN05660462_02226"/>
<dbReference type="GO" id="GO:0016020">
    <property type="term" value="C:membrane"/>
    <property type="evidence" value="ECO:0007669"/>
    <property type="project" value="UniProtKB-SubCell"/>
</dbReference>
<dbReference type="InterPro" id="IPR050925">
    <property type="entry name" value="Rhomboid_protease_S54"/>
</dbReference>
<evidence type="ECO:0000259" key="8">
    <source>
        <dbReference type="Pfam" id="PF01694"/>
    </source>
</evidence>
<keyword evidence="10" id="KW-1185">Reference proteome</keyword>
<dbReference type="EMBL" id="FNQE01000025">
    <property type="protein sequence ID" value="SDZ21116.1"/>
    <property type="molecule type" value="Genomic_DNA"/>
</dbReference>
<dbReference type="AlphaFoldDB" id="A0A1H3R695"/>
<feature type="transmembrane region" description="Helical" evidence="7">
    <location>
        <begin position="125"/>
        <end position="143"/>
    </location>
</feature>
<evidence type="ECO:0000256" key="7">
    <source>
        <dbReference type="SAM" id="Phobius"/>
    </source>
</evidence>
<sequence length="370" mass="41383">MNEYHYKYGNTPYSTQSYNQGNGFEERPRVPIIKVNKPIVTYVLIAINIIMWGLLSFISSKTGESYNELLMLFGAKINIKIIQGQYWRFITPIFLHADITHLLVNCYSLHAVGTTVERIYGHTKFLVIYLIAGTLGSILSFVFSINPAVGASGAIFGLLGALLYFGVEHPRLFRAFFGRSIFMILAINLGYGYVNKRIDNFGHIGGLIGGFLASGIVKAPFNGKWYLSKATYIILILAILASGLAYGFNYGNNNALLMLEELYKHDQNQNWNEAVKIGQDILDLKPTNKNINIEVLWITAKAEVITGKYNEAVEHAKTLVKLSPVNGHYLLGIIYYDLGQLNLAKEELLKAKALSSPYPNIDELLRKIGD</sequence>
<dbReference type="PANTHER" id="PTHR43731:SF14">
    <property type="entry name" value="PRESENILIN-ASSOCIATED RHOMBOID-LIKE PROTEIN, MITOCHONDRIAL"/>
    <property type="match status" value="1"/>
</dbReference>
<evidence type="ECO:0000256" key="3">
    <source>
        <dbReference type="ARBA" id="ARBA00022692"/>
    </source>
</evidence>
<evidence type="ECO:0000256" key="2">
    <source>
        <dbReference type="ARBA" id="ARBA00009045"/>
    </source>
</evidence>
<feature type="transmembrane region" description="Helical" evidence="7">
    <location>
        <begin position="230"/>
        <end position="248"/>
    </location>
</feature>
<keyword evidence="4" id="KW-0378">Hydrolase</keyword>
<dbReference type="GO" id="GO:0004252">
    <property type="term" value="F:serine-type endopeptidase activity"/>
    <property type="evidence" value="ECO:0007669"/>
    <property type="project" value="InterPro"/>
</dbReference>
<evidence type="ECO:0000313" key="9">
    <source>
        <dbReference type="EMBL" id="SDZ21116.1"/>
    </source>
</evidence>
<accession>A0A1H3R695</accession>